<dbReference type="AlphaFoldDB" id="A0A2S7YI49"/>
<feature type="signal peptide" evidence="1">
    <location>
        <begin position="1"/>
        <end position="22"/>
    </location>
</feature>
<evidence type="ECO:0008006" key="4">
    <source>
        <dbReference type="Google" id="ProtNLM"/>
    </source>
</evidence>
<protein>
    <recommendedName>
        <fullName evidence="4">Secreted protein</fullName>
    </recommendedName>
</protein>
<gene>
    <name evidence="2" type="ORF">BB8028_0006g01730</name>
</gene>
<accession>A0A2S7YI49</accession>
<organism evidence="2 3">
    <name type="scientific">Beauveria bassiana</name>
    <name type="common">White muscardine disease fungus</name>
    <name type="synonym">Tritirachium shiotae</name>
    <dbReference type="NCBI Taxonomy" id="176275"/>
    <lineage>
        <taxon>Eukaryota</taxon>
        <taxon>Fungi</taxon>
        <taxon>Dikarya</taxon>
        <taxon>Ascomycota</taxon>
        <taxon>Pezizomycotina</taxon>
        <taxon>Sordariomycetes</taxon>
        <taxon>Hypocreomycetidae</taxon>
        <taxon>Hypocreales</taxon>
        <taxon>Cordycipitaceae</taxon>
        <taxon>Beauveria</taxon>
    </lineage>
</organism>
<keyword evidence="1" id="KW-0732">Signal</keyword>
<evidence type="ECO:0000256" key="1">
    <source>
        <dbReference type="SAM" id="SignalP"/>
    </source>
</evidence>
<dbReference type="EMBL" id="JRHA01000006">
    <property type="protein sequence ID" value="PQK15851.1"/>
    <property type="molecule type" value="Genomic_DNA"/>
</dbReference>
<reference evidence="2 3" key="1">
    <citation type="submission" date="2016-07" db="EMBL/GenBank/DDBJ databases">
        <title>Comparative genomics of the entomopathogenic fungus Beauveria bassiana.</title>
        <authorList>
            <person name="Valero Jimenez C.A."/>
            <person name="Zwaan B.J."/>
            <person name="Van Kan J.A."/>
            <person name="Takken W."/>
            <person name="Debets A.J."/>
            <person name="Schoustra S.E."/>
            <person name="Koenraadt C.J."/>
        </authorList>
    </citation>
    <scope>NUCLEOTIDE SEQUENCE [LARGE SCALE GENOMIC DNA]</scope>
    <source>
        <strain evidence="2 3">ARSEF 8028</strain>
    </source>
</reference>
<comment type="caution">
    <text evidence="2">The sequence shown here is derived from an EMBL/GenBank/DDBJ whole genome shotgun (WGS) entry which is preliminary data.</text>
</comment>
<sequence>MRWSFIRAAMSVVLAAHQGNEAVTVNDRTRKAQRCDLVVQGQARHQMVPAKVSTASWHAVKVWVRAAARSKQVAEWLCVAAPTIVFLRPFIITFLNDNVKLYQTQFTV</sequence>
<proteinExistence type="predicted"/>
<name>A0A2S7YI49_BEABA</name>
<evidence type="ECO:0000313" key="3">
    <source>
        <dbReference type="Proteomes" id="UP000237441"/>
    </source>
</evidence>
<evidence type="ECO:0000313" key="2">
    <source>
        <dbReference type="EMBL" id="PQK15851.1"/>
    </source>
</evidence>
<feature type="chain" id="PRO_5015454307" description="Secreted protein" evidence="1">
    <location>
        <begin position="23"/>
        <end position="108"/>
    </location>
</feature>
<dbReference type="Proteomes" id="UP000237441">
    <property type="component" value="Unassembled WGS sequence"/>
</dbReference>